<dbReference type="PANTHER" id="PTHR30537">
    <property type="entry name" value="HTH-TYPE TRANSCRIPTIONAL REGULATOR"/>
    <property type="match status" value="1"/>
</dbReference>
<dbReference type="PANTHER" id="PTHR30537:SF74">
    <property type="entry name" value="HTH-TYPE TRANSCRIPTIONAL REGULATOR TRPI"/>
    <property type="match status" value="1"/>
</dbReference>
<evidence type="ECO:0000256" key="4">
    <source>
        <dbReference type="ARBA" id="ARBA00023163"/>
    </source>
</evidence>
<dbReference type="Proteomes" id="UP000599578">
    <property type="component" value="Unassembled WGS sequence"/>
</dbReference>
<evidence type="ECO:0000313" key="6">
    <source>
        <dbReference type="EMBL" id="GGO81824.1"/>
    </source>
</evidence>
<dbReference type="FunFam" id="1.10.10.10:FF:000038">
    <property type="entry name" value="Glycine cleavage system transcriptional activator"/>
    <property type="match status" value="1"/>
</dbReference>
<reference evidence="6 7" key="1">
    <citation type="journal article" date="2014" name="Int. J. Syst. Evol. Microbiol.">
        <title>Complete genome sequence of Corynebacterium casei LMG S-19264T (=DSM 44701T), isolated from a smear-ripened cheese.</title>
        <authorList>
            <consortium name="US DOE Joint Genome Institute (JGI-PGF)"/>
            <person name="Walter F."/>
            <person name="Albersmeier A."/>
            <person name="Kalinowski J."/>
            <person name="Ruckert C."/>
        </authorList>
    </citation>
    <scope>NUCLEOTIDE SEQUENCE [LARGE SCALE GENOMIC DNA]</scope>
    <source>
        <strain evidence="6 7">CGMCC 1.7286</strain>
    </source>
</reference>
<keyword evidence="7" id="KW-1185">Reference proteome</keyword>
<dbReference type="Gene3D" id="1.10.10.10">
    <property type="entry name" value="Winged helix-like DNA-binding domain superfamily/Winged helix DNA-binding domain"/>
    <property type="match status" value="1"/>
</dbReference>
<dbReference type="Gene3D" id="3.40.190.10">
    <property type="entry name" value="Periplasmic binding protein-like II"/>
    <property type="match status" value="2"/>
</dbReference>
<dbReference type="InterPro" id="IPR036388">
    <property type="entry name" value="WH-like_DNA-bd_sf"/>
</dbReference>
<proteinExistence type="inferred from homology"/>
<dbReference type="GO" id="GO:0003700">
    <property type="term" value="F:DNA-binding transcription factor activity"/>
    <property type="evidence" value="ECO:0007669"/>
    <property type="project" value="InterPro"/>
</dbReference>
<dbReference type="SUPFAM" id="SSF46785">
    <property type="entry name" value="Winged helix' DNA-binding domain"/>
    <property type="match status" value="1"/>
</dbReference>
<keyword evidence="2" id="KW-0805">Transcription regulation</keyword>
<evidence type="ECO:0000313" key="7">
    <source>
        <dbReference type="Proteomes" id="UP000599578"/>
    </source>
</evidence>
<dbReference type="GO" id="GO:0006351">
    <property type="term" value="P:DNA-templated transcription"/>
    <property type="evidence" value="ECO:0007669"/>
    <property type="project" value="TreeGrafter"/>
</dbReference>
<dbReference type="RefSeq" id="WP_188860625.1">
    <property type="nucleotide sequence ID" value="NZ_BMLT01000005.1"/>
</dbReference>
<accession>A0A918DTU1</accession>
<dbReference type="InterPro" id="IPR000847">
    <property type="entry name" value="LysR_HTH_N"/>
</dbReference>
<organism evidence="6 7">
    <name type="scientific">Marinobacterium nitratireducens</name>
    <dbReference type="NCBI Taxonomy" id="518897"/>
    <lineage>
        <taxon>Bacteria</taxon>
        <taxon>Pseudomonadati</taxon>
        <taxon>Pseudomonadota</taxon>
        <taxon>Gammaproteobacteria</taxon>
        <taxon>Oceanospirillales</taxon>
        <taxon>Oceanospirillaceae</taxon>
        <taxon>Marinobacterium</taxon>
    </lineage>
</organism>
<dbReference type="NCBIfam" id="NF008352">
    <property type="entry name" value="PRK11139.1"/>
    <property type="match status" value="1"/>
</dbReference>
<keyword evidence="3" id="KW-0238">DNA-binding</keyword>
<protein>
    <submittedName>
        <fullName evidence="6">LysR family transcriptional regulator</fullName>
    </submittedName>
</protein>
<keyword evidence="4" id="KW-0804">Transcription</keyword>
<dbReference type="CDD" id="cd08432">
    <property type="entry name" value="PBP2_GcdR_TrpI_HvrB_AmpR_like"/>
    <property type="match status" value="1"/>
</dbReference>
<comment type="similarity">
    <text evidence="1">Belongs to the LysR transcriptional regulatory family.</text>
</comment>
<evidence type="ECO:0000256" key="2">
    <source>
        <dbReference type="ARBA" id="ARBA00023015"/>
    </source>
</evidence>
<evidence type="ECO:0000259" key="5">
    <source>
        <dbReference type="PROSITE" id="PS50931"/>
    </source>
</evidence>
<dbReference type="InterPro" id="IPR005119">
    <property type="entry name" value="LysR_subst-bd"/>
</dbReference>
<evidence type="ECO:0000256" key="3">
    <source>
        <dbReference type="ARBA" id="ARBA00023125"/>
    </source>
</evidence>
<comment type="caution">
    <text evidence="6">The sequence shown here is derived from an EMBL/GenBank/DDBJ whole genome shotgun (WGS) entry which is preliminary data.</text>
</comment>
<dbReference type="Pfam" id="PF03466">
    <property type="entry name" value="LysR_substrate"/>
    <property type="match status" value="1"/>
</dbReference>
<dbReference type="InterPro" id="IPR036390">
    <property type="entry name" value="WH_DNA-bd_sf"/>
</dbReference>
<gene>
    <name evidence="6" type="ORF">GCM10011348_21720</name>
</gene>
<dbReference type="AlphaFoldDB" id="A0A918DTU1"/>
<dbReference type="EMBL" id="BMLT01000005">
    <property type="protein sequence ID" value="GGO81824.1"/>
    <property type="molecule type" value="Genomic_DNA"/>
</dbReference>
<dbReference type="PRINTS" id="PR00039">
    <property type="entry name" value="HTHLYSR"/>
</dbReference>
<dbReference type="SUPFAM" id="SSF53850">
    <property type="entry name" value="Periplasmic binding protein-like II"/>
    <property type="match status" value="1"/>
</dbReference>
<dbReference type="PROSITE" id="PS50931">
    <property type="entry name" value="HTH_LYSR"/>
    <property type="match status" value="1"/>
</dbReference>
<evidence type="ECO:0000256" key="1">
    <source>
        <dbReference type="ARBA" id="ARBA00009437"/>
    </source>
</evidence>
<dbReference type="FunFam" id="3.40.190.10:FF:000017">
    <property type="entry name" value="Glycine cleavage system transcriptional activator"/>
    <property type="match status" value="1"/>
</dbReference>
<dbReference type="Pfam" id="PF00126">
    <property type="entry name" value="HTH_1"/>
    <property type="match status" value="1"/>
</dbReference>
<dbReference type="InterPro" id="IPR058163">
    <property type="entry name" value="LysR-type_TF_proteobact-type"/>
</dbReference>
<sequence length="309" mass="34736">MRRMPPLKALRTFEAAGRLESLKKAADELHVTTGAVSQQIKLLEEFIGVDLFKRMNKSVRLTEAGREALPFVEEAFELLNQAVIKAQEFGNQKLITVSVAPSFGAKWLLPRLELFRRGHPDIDLRVDASTRLVDFSLEDVDLAIRYGPPKERGLHLELLTDEELFPVCSPRLLERGHRFAHPSDLAGQTLLHFEGRADDRDFPGWNQWLSAAGVAGVEVVNGPRFSMSSMVLQAAMDGQGIALGSSVLAADDLRAGRLVRLFEISVRAKHNYYLICTRNTFNRPDIQRFVRWIKAEMGGDRDESSDRRG</sequence>
<feature type="domain" description="HTH lysR-type" evidence="5">
    <location>
        <begin position="5"/>
        <end position="62"/>
    </location>
</feature>
<dbReference type="GO" id="GO:0043565">
    <property type="term" value="F:sequence-specific DNA binding"/>
    <property type="evidence" value="ECO:0007669"/>
    <property type="project" value="TreeGrafter"/>
</dbReference>
<name>A0A918DTU1_9GAMM</name>